<organism evidence="1 2">
    <name type="scientific">Cinchona calisaya</name>
    <dbReference type="NCBI Taxonomy" id="153742"/>
    <lineage>
        <taxon>Eukaryota</taxon>
        <taxon>Viridiplantae</taxon>
        <taxon>Streptophyta</taxon>
        <taxon>Embryophyta</taxon>
        <taxon>Tracheophyta</taxon>
        <taxon>Spermatophyta</taxon>
        <taxon>Magnoliopsida</taxon>
        <taxon>eudicotyledons</taxon>
        <taxon>Gunneridae</taxon>
        <taxon>Pentapetalae</taxon>
        <taxon>asterids</taxon>
        <taxon>lamiids</taxon>
        <taxon>Gentianales</taxon>
        <taxon>Rubiaceae</taxon>
        <taxon>Cinchonoideae</taxon>
        <taxon>Cinchoneae</taxon>
        <taxon>Cinchona</taxon>
    </lineage>
</organism>
<dbReference type="InterPro" id="IPR036397">
    <property type="entry name" value="RNaseH_sf"/>
</dbReference>
<evidence type="ECO:0008006" key="3">
    <source>
        <dbReference type="Google" id="ProtNLM"/>
    </source>
</evidence>
<evidence type="ECO:0000313" key="1">
    <source>
        <dbReference type="EMBL" id="KAL3507045.1"/>
    </source>
</evidence>
<dbReference type="InterPro" id="IPR012337">
    <property type="entry name" value="RNaseH-like_sf"/>
</dbReference>
<reference evidence="1 2" key="1">
    <citation type="submission" date="2024-11" db="EMBL/GenBank/DDBJ databases">
        <title>A near-complete genome assembly of Cinchona calisaya.</title>
        <authorList>
            <person name="Lian D.C."/>
            <person name="Zhao X.W."/>
            <person name="Wei L."/>
        </authorList>
    </citation>
    <scope>NUCLEOTIDE SEQUENCE [LARGE SCALE GENOMIC DNA]</scope>
    <source>
        <tissue evidence="1">Nenye</tissue>
    </source>
</reference>
<accession>A0ABD2YLJ4</accession>
<name>A0ABD2YLJ4_9GENT</name>
<proteinExistence type="predicted"/>
<dbReference type="Proteomes" id="UP001630127">
    <property type="component" value="Unassembled WGS sequence"/>
</dbReference>
<sequence>MAFLFADTSPTTRSFLLAGLLNYLVAKKKPRIISVFRNPPNDNTYGIAKGNSRLVSRVSIIKDSYGFPITAFSNYYGDGTNMQAEAFALLDGLKLCKRFNIKIVQVELDS</sequence>
<gene>
    <name evidence="1" type="ORF">ACH5RR_032427</name>
</gene>
<evidence type="ECO:0000313" key="2">
    <source>
        <dbReference type="Proteomes" id="UP001630127"/>
    </source>
</evidence>
<dbReference type="AlphaFoldDB" id="A0ABD2YLJ4"/>
<protein>
    <recommendedName>
        <fullName evidence="3">RNase H type-1 domain-containing protein</fullName>
    </recommendedName>
</protein>
<comment type="caution">
    <text evidence="1">The sequence shown here is derived from an EMBL/GenBank/DDBJ whole genome shotgun (WGS) entry which is preliminary data.</text>
</comment>
<dbReference type="Gene3D" id="3.30.420.10">
    <property type="entry name" value="Ribonuclease H-like superfamily/Ribonuclease H"/>
    <property type="match status" value="1"/>
</dbReference>
<dbReference type="EMBL" id="JBJUIK010000013">
    <property type="protein sequence ID" value="KAL3507045.1"/>
    <property type="molecule type" value="Genomic_DNA"/>
</dbReference>
<dbReference type="SUPFAM" id="SSF53098">
    <property type="entry name" value="Ribonuclease H-like"/>
    <property type="match status" value="1"/>
</dbReference>
<keyword evidence="2" id="KW-1185">Reference proteome</keyword>